<proteinExistence type="predicted"/>
<gene>
    <name evidence="1" type="ORF">BDBG_02913</name>
</gene>
<protein>
    <submittedName>
        <fullName evidence="1">Uncharacterized protein</fullName>
    </submittedName>
</protein>
<dbReference type="KEGG" id="bgh:BDBG_02913"/>
<accession>A0A179UFD4</accession>
<dbReference type="Proteomes" id="UP000002038">
    <property type="component" value="Unassembled WGS sequence"/>
</dbReference>
<reference evidence="1" key="1">
    <citation type="submission" date="2009-02" db="EMBL/GenBank/DDBJ databases">
        <title>The Genome Sequence of Blastomyces dermatitidis strain SLH14081.</title>
        <authorList>
            <consortium name="The Broad Institute Genome Sequencing Platform"/>
            <consortium name="Broad Institute Microbial Sequencing Center."/>
            <person name="Champion M."/>
            <person name="Cuomo C."/>
            <person name="Ma L.-J."/>
            <person name="Henn M.R."/>
            <person name="Klein B."/>
            <person name="Goldman B."/>
            <person name="Young S."/>
            <person name="Kodira C.D."/>
            <person name="Zeng Q."/>
            <person name="Koehrsen M."/>
            <person name="Alvarado L."/>
            <person name="Berlin A.M."/>
            <person name="Heiman D.I."/>
            <person name="Hepburn T.A."/>
            <person name="Saif S."/>
            <person name="Shea T.D."/>
            <person name="Shenoy N."/>
            <person name="Sykes S."/>
            <person name="Galagan J."/>
            <person name="Nusbaum C."/>
            <person name="Birren B."/>
        </authorList>
    </citation>
    <scope>NUCLEOTIDE SEQUENCE</scope>
    <source>
        <strain evidence="1">SLH14081</strain>
    </source>
</reference>
<name>A0A179UFD4_BLAGS</name>
<dbReference type="RefSeq" id="XP_031577384.1">
    <property type="nucleotide sequence ID" value="XM_031721012.1"/>
</dbReference>
<dbReference type="RefSeq" id="XP_031577385.1">
    <property type="nucleotide sequence ID" value="XM_031721013.1"/>
</dbReference>
<organism evidence="1 2">
    <name type="scientific">Blastomyces gilchristii (strain SLH14081)</name>
    <name type="common">Blastomyces dermatitidis</name>
    <dbReference type="NCBI Taxonomy" id="559298"/>
    <lineage>
        <taxon>Eukaryota</taxon>
        <taxon>Fungi</taxon>
        <taxon>Dikarya</taxon>
        <taxon>Ascomycota</taxon>
        <taxon>Pezizomycotina</taxon>
        <taxon>Eurotiomycetes</taxon>
        <taxon>Eurotiomycetidae</taxon>
        <taxon>Onygenales</taxon>
        <taxon>Ajellomycetaceae</taxon>
        <taxon>Blastomyces</taxon>
    </lineage>
</organism>
<reference evidence="2" key="2">
    <citation type="journal article" date="2015" name="PLoS Genet.">
        <title>The dynamic genome and transcriptome of the human fungal pathogen Blastomyces and close relative Emmonsia.</title>
        <authorList>
            <person name="Munoz J.F."/>
            <person name="Gauthier G.M."/>
            <person name="Desjardins C.A."/>
            <person name="Gallo J.E."/>
            <person name="Holder J."/>
            <person name="Sullivan T.D."/>
            <person name="Marty A.J."/>
            <person name="Carmen J.C."/>
            <person name="Chen Z."/>
            <person name="Ding L."/>
            <person name="Gujja S."/>
            <person name="Magrini V."/>
            <person name="Misas E."/>
            <person name="Mitreva M."/>
            <person name="Priest M."/>
            <person name="Saif S."/>
            <person name="Whiston E.A."/>
            <person name="Young S."/>
            <person name="Zeng Q."/>
            <person name="Goldman W.E."/>
            <person name="Mardis E.R."/>
            <person name="Taylor J.W."/>
            <person name="McEwen J.G."/>
            <person name="Clay O.K."/>
            <person name="Klein B.S."/>
            <person name="Cuomo C.A."/>
        </authorList>
    </citation>
    <scope>NUCLEOTIDE SEQUENCE [LARGE SCALE GENOMIC DNA]</scope>
    <source>
        <strain evidence="2">SLH14081</strain>
    </source>
</reference>
<evidence type="ECO:0000313" key="1">
    <source>
        <dbReference type="EMBL" id="OAT06745.1"/>
    </source>
</evidence>
<dbReference type="VEuPathDB" id="FungiDB:BDBG_02913"/>
<dbReference type="EMBL" id="GG657451">
    <property type="protein sequence ID" value="OAT06745.1"/>
    <property type="molecule type" value="Genomic_DNA"/>
</dbReference>
<keyword evidence="2" id="KW-1185">Reference proteome</keyword>
<dbReference type="GeneID" id="42528051"/>
<dbReference type="AlphaFoldDB" id="A0A179UFD4"/>
<dbReference type="EMBL" id="GG657451">
    <property type="protein sequence ID" value="OAT06746.1"/>
    <property type="molecule type" value="Genomic_DNA"/>
</dbReference>
<sequence>MELVETSAVTPSRPALAFRDPTDSRLGKQTFYKMARRYWKLRNWLDQTLISGARRVIAALGETQ</sequence>
<evidence type="ECO:0000313" key="2">
    <source>
        <dbReference type="Proteomes" id="UP000002038"/>
    </source>
</evidence>